<comment type="caution">
    <text evidence="1">The sequence shown here is derived from an EMBL/GenBank/DDBJ whole genome shotgun (WGS) entry which is preliminary data.</text>
</comment>
<dbReference type="Gene3D" id="2.60.40.3910">
    <property type="entry name" value="Inclusion body protein"/>
    <property type="match status" value="1"/>
</dbReference>
<dbReference type="AlphaFoldDB" id="A0A3R8ZUH8"/>
<dbReference type="InterPro" id="IPR021087">
    <property type="entry name" value="Uncharacterised_PixA/AidA"/>
</dbReference>
<gene>
    <name evidence="1" type="ORF">EGK68_25460</name>
</gene>
<accession>A0A3R8ZUH8</accession>
<organism evidence="1 2">
    <name type="scientific">Enterobacter cloacae</name>
    <dbReference type="NCBI Taxonomy" id="550"/>
    <lineage>
        <taxon>Bacteria</taxon>
        <taxon>Pseudomonadati</taxon>
        <taxon>Pseudomonadota</taxon>
        <taxon>Gammaproteobacteria</taxon>
        <taxon>Enterobacterales</taxon>
        <taxon>Enterobacteriaceae</taxon>
        <taxon>Enterobacter</taxon>
        <taxon>Enterobacter cloacae complex</taxon>
    </lineage>
</organism>
<name>A0A3R8ZUH8_ENTCL</name>
<dbReference type="EMBL" id="RHWT01000080">
    <property type="protein sequence ID" value="RSB23038.1"/>
    <property type="molecule type" value="Genomic_DNA"/>
</dbReference>
<dbReference type="InterPro" id="IPR038712">
    <property type="entry name" value="PixA-like_sf"/>
</dbReference>
<sequence>MNVKSSNSITDVIIVIDTDTLINDFKDVDVSKDKDTPTGVSHKYSYMVVRDSLAIHGNGGADLNIKSHVGDVVRIAGVSASDNFDSSVLIYNLKQYGGEEVFSNPHFKKYTRSSMMPKKDKMFPVGYEDQDYWFMLVDITGKGTENYGICFAVYNRPQNGEQSLFGYFYWDPTITVVN</sequence>
<dbReference type="Proteomes" id="UP000275321">
    <property type="component" value="Unassembled WGS sequence"/>
</dbReference>
<evidence type="ECO:0000313" key="2">
    <source>
        <dbReference type="Proteomes" id="UP000275321"/>
    </source>
</evidence>
<reference evidence="1 2" key="1">
    <citation type="submission" date="2018-10" db="EMBL/GenBank/DDBJ databases">
        <title>Transmission dynamics of multidrug resistant bacteria on intensive care unit surfaces.</title>
        <authorList>
            <person name="D'Souza A.W."/>
            <person name="Potter R.F."/>
            <person name="Wallace M."/>
            <person name="Shupe A."/>
            <person name="Patel S."/>
            <person name="Sun S."/>
            <person name="Gul D."/>
            <person name="Kwon J.H."/>
            <person name="Andleeb S."/>
            <person name="Burnham C.-A.D."/>
            <person name="Dantas G."/>
        </authorList>
    </citation>
    <scope>NUCLEOTIDE SEQUENCE [LARGE SCALE GENOMIC DNA]</scope>
    <source>
        <strain evidence="1 2">EC_073</strain>
    </source>
</reference>
<protein>
    <recommendedName>
        <fullName evidence="3">Inclusion body protein</fullName>
    </recommendedName>
</protein>
<dbReference type="RefSeq" id="WP_125366790.1">
    <property type="nucleotide sequence ID" value="NZ_RHWT01000080.1"/>
</dbReference>
<proteinExistence type="predicted"/>
<dbReference type="Pfam" id="PF12306">
    <property type="entry name" value="PixA"/>
    <property type="match status" value="1"/>
</dbReference>
<evidence type="ECO:0008006" key="3">
    <source>
        <dbReference type="Google" id="ProtNLM"/>
    </source>
</evidence>
<evidence type="ECO:0000313" key="1">
    <source>
        <dbReference type="EMBL" id="RSB23038.1"/>
    </source>
</evidence>